<evidence type="ECO:0000313" key="6">
    <source>
        <dbReference type="EMBL" id="VWL93519.1"/>
    </source>
</evidence>
<dbReference type="Proteomes" id="UP000361836">
    <property type="component" value="Unassembled WGS sequence"/>
</dbReference>
<dbReference type="Pfam" id="PF00534">
    <property type="entry name" value="Glycos_transf_1"/>
    <property type="match status" value="1"/>
</dbReference>
<reference evidence="6 7" key="1">
    <citation type="submission" date="2019-10" db="EMBL/GenBank/DDBJ databases">
        <authorList>
            <person name="Wolf R A."/>
        </authorList>
    </citation>
    <scope>NUCLEOTIDE SEQUENCE [LARGE SCALE GENOMIC DNA]</scope>
    <source>
        <strain evidence="6">Collinsella_aerofaciens_MC2</strain>
    </source>
</reference>
<dbReference type="SUPFAM" id="SSF53756">
    <property type="entry name" value="UDP-Glycosyltransferase/glycogen phosphorylase"/>
    <property type="match status" value="1"/>
</dbReference>
<evidence type="ECO:0000256" key="2">
    <source>
        <dbReference type="ARBA" id="ARBA00022676"/>
    </source>
</evidence>
<name>A0A5K1IXH9_9ACTN</name>
<accession>A0A5K1IXH9</accession>
<gene>
    <name evidence="6" type="primary">mshA</name>
    <name evidence="6" type="ORF">KCJAJFAP_02184</name>
</gene>
<dbReference type="InterPro" id="IPR001296">
    <property type="entry name" value="Glyco_trans_1"/>
</dbReference>
<dbReference type="CDD" id="cd03801">
    <property type="entry name" value="GT4_PimA-like"/>
    <property type="match status" value="1"/>
</dbReference>
<evidence type="ECO:0000313" key="7">
    <source>
        <dbReference type="Proteomes" id="UP000361836"/>
    </source>
</evidence>
<keyword evidence="3 6" id="KW-0808">Transferase</keyword>
<feature type="domain" description="Glycosyl transferase family 1" evidence="4">
    <location>
        <begin position="179"/>
        <end position="332"/>
    </location>
</feature>
<feature type="domain" description="Glycosyltransferase subfamily 4-like N-terminal" evidence="5">
    <location>
        <begin position="20"/>
        <end position="168"/>
    </location>
</feature>
<sequence length="356" mass="39428">MTNESNPRVLMIGPSLSSRGGMATVERQLVERLPKAGVQTKFISTYDDCGKFGKLVIALTAFLQFRFSLNKTDIVHVHMASRGSYIRKKLFIDAADRRGVPVVLHLHAAEFALWFDSECSEKERLDIHNTFTRCAKVVVLSKEWKNFLINRNACDSERIAVLNNAVDVPSENTTDYSLNTVLFMGRLDSRKSPDAILRAAVKLLPLHPDAKFIFGGDGDIAAYENLARELGVINSCRFIGWATAEKKIEAFRVSSIYCLPSKNEGMPMSVLEAMSFGLATISTPVGGIPQVISDGINGMLFPVDDIDALTKILDRLMSDTALKERIGKNGRSRIEKAFSLEAFLNQVKMLYGEVVG</sequence>
<keyword evidence="7" id="KW-1185">Reference proteome</keyword>
<dbReference type="GO" id="GO:0102710">
    <property type="term" value="F:D-inositol-3-phosphate glycosyltransferase activity"/>
    <property type="evidence" value="ECO:0007669"/>
    <property type="project" value="UniProtKB-EC"/>
</dbReference>
<evidence type="ECO:0000256" key="3">
    <source>
        <dbReference type="ARBA" id="ARBA00022679"/>
    </source>
</evidence>
<evidence type="ECO:0000259" key="4">
    <source>
        <dbReference type="Pfam" id="PF00534"/>
    </source>
</evidence>
<dbReference type="Pfam" id="PF13439">
    <property type="entry name" value="Glyco_transf_4"/>
    <property type="match status" value="1"/>
</dbReference>
<dbReference type="Gene3D" id="3.40.50.2000">
    <property type="entry name" value="Glycogen Phosphorylase B"/>
    <property type="match status" value="2"/>
</dbReference>
<dbReference type="InterPro" id="IPR028098">
    <property type="entry name" value="Glyco_trans_4-like_N"/>
</dbReference>
<dbReference type="RefSeq" id="WP_152073927.1">
    <property type="nucleotide sequence ID" value="NZ_CAAKNU010000016.1"/>
</dbReference>
<dbReference type="EMBL" id="CABWIE010000014">
    <property type="protein sequence ID" value="VWL93519.1"/>
    <property type="molecule type" value="Genomic_DNA"/>
</dbReference>
<dbReference type="PANTHER" id="PTHR12526:SF640">
    <property type="entry name" value="COLANIC ACID BIOSYNTHESIS GLYCOSYLTRANSFERASE WCAL-RELATED"/>
    <property type="match status" value="1"/>
</dbReference>
<dbReference type="AlphaFoldDB" id="A0A5K1IXH9"/>
<organism evidence="6 7">
    <name type="scientific">Collinsella aerofaciens</name>
    <dbReference type="NCBI Taxonomy" id="74426"/>
    <lineage>
        <taxon>Bacteria</taxon>
        <taxon>Bacillati</taxon>
        <taxon>Actinomycetota</taxon>
        <taxon>Coriobacteriia</taxon>
        <taxon>Coriobacteriales</taxon>
        <taxon>Coriobacteriaceae</taxon>
        <taxon>Collinsella</taxon>
    </lineage>
</organism>
<comment type="similarity">
    <text evidence="1">Belongs to the glycosyltransferase group 1 family. Glycosyltransferase 4 subfamily.</text>
</comment>
<dbReference type="OrthoDB" id="193659at2"/>
<dbReference type="PANTHER" id="PTHR12526">
    <property type="entry name" value="GLYCOSYLTRANSFERASE"/>
    <property type="match status" value="1"/>
</dbReference>
<proteinExistence type="inferred from homology"/>
<evidence type="ECO:0000256" key="1">
    <source>
        <dbReference type="ARBA" id="ARBA00009481"/>
    </source>
</evidence>
<dbReference type="EC" id="2.4.1.250" evidence="6"/>
<keyword evidence="2 6" id="KW-0328">Glycosyltransferase</keyword>
<evidence type="ECO:0000259" key="5">
    <source>
        <dbReference type="Pfam" id="PF13439"/>
    </source>
</evidence>
<protein>
    <submittedName>
        <fullName evidence="6">D-inositol 3-phosphate glycosyltransferase</fullName>
        <ecNumber evidence="6">2.4.1.250</ecNumber>
    </submittedName>
</protein>